<name>A0AA38VER2_9PEZI</name>
<organism evidence="3 4">
    <name type="scientific">Pleurostoma richardsiae</name>
    <dbReference type="NCBI Taxonomy" id="41990"/>
    <lineage>
        <taxon>Eukaryota</taxon>
        <taxon>Fungi</taxon>
        <taxon>Dikarya</taxon>
        <taxon>Ascomycota</taxon>
        <taxon>Pezizomycotina</taxon>
        <taxon>Sordariomycetes</taxon>
        <taxon>Sordariomycetidae</taxon>
        <taxon>Calosphaeriales</taxon>
        <taxon>Pleurostomataceae</taxon>
        <taxon>Pleurostoma</taxon>
    </lineage>
</organism>
<gene>
    <name evidence="3" type="ORF">NKR23_g9672</name>
</gene>
<dbReference type="CDD" id="cd00067">
    <property type="entry name" value="GAL4"/>
    <property type="match status" value="1"/>
</dbReference>
<comment type="caution">
    <text evidence="3">The sequence shown here is derived from an EMBL/GenBank/DDBJ whole genome shotgun (WGS) entry which is preliminary data.</text>
</comment>
<dbReference type="InterPro" id="IPR036864">
    <property type="entry name" value="Zn2-C6_fun-type_DNA-bd_sf"/>
</dbReference>
<dbReference type="SMART" id="SM00066">
    <property type="entry name" value="GAL4"/>
    <property type="match status" value="1"/>
</dbReference>
<dbReference type="SUPFAM" id="SSF57701">
    <property type="entry name" value="Zn2/Cys6 DNA-binding domain"/>
    <property type="match status" value="1"/>
</dbReference>
<dbReference type="EMBL" id="JANBVO010000038">
    <property type="protein sequence ID" value="KAJ9136711.1"/>
    <property type="molecule type" value="Genomic_DNA"/>
</dbReference>
<dbReference type="Pfam" id="PF00172">
    <property type="entry name" value="Zn_clus"/>
    <property type="match status" value="1"/>
</dbReference>
<dbReference type="Gene3D" id="4.10.240.10">
    <property type="entry name" value="Zn(2)-C6 fungal-type DNA-binding domain"/>
    <property type="match status" value="1"/>
</dbReference>
<dbReference type="InterPro" id="IPR001138">
    <property type="entry name" value="Zn2Cys6_DnaBD"/>
</dbReference>
<dbReference type="PROSITE" id="PS50048">
    <property type="entry name" value="ZN2_CY6_FUNGAL_2"/>
    <property type="match status" value="1"/>
</dbReference>
<dbReference type="PANTHER" id="PTHR47784">
    <property type="entry name" value="STEROL UPTAKE CONTROL PROTEIN 2"/>
    <property type="match status" value="1"/>
</dbReference>
<dbReference type="InterPro" id="IPR053157">
    <property type="entry name" value="Sterol_Uptake_Regulator"/>
</dbReference>
<evidence type="ECO:0000259" key="2">
    <source>
        <dbReference type="PROSITE" id="PS50048"/>
    </source>
</evidence>
<reference evidence="3" key="1">
    <citation type="submission" date="2022-07" db="EMBL/GenBank/DDBJ databases">
        <title>Fungi with potential for degradation of polypropylene.</title>
        <authorList>
            <person name="Gostincar C."/>
        </authorList>
    </citation>
    <scope>NUCLEOTIDE SEQUENCE</scope>
    <source>
        <strain evidence="3">EXF-13308</strain>
    </source>
</reference>
<proteinExistence type="predicted"/>
<sequence length="516" mass="56648">MASSEMVTSFAYTFLLDERGEPTLLLSSQAKEALMRKKKAHKKSKKGCDICKKPKVKCDEKAPCHNCVKWQESCPNLSRCFPQRARDGPLAVKITPELSPCVIWGDHDAHDPVNVFHLELFRHFEAITVPTLSFPEVWPRVLQLAFQFEYLMNSALCLAATHLTTLGSSPCPEPYTASSMALLSRSLADFRSNLGQPLTVFNCDAMMGTSILIHSLPDLLFLLGPGIRSVFLAAWPLFQQAHNGTQSVFRRATVFKPCTALEVIVRRRGLDAQGIAAALTQVLDDPRCEGWPCISQFLPPSSSSPTAPSPAPASTVTRADAAKYAATQHLLAWPPVGRPAPESEEDALARFASWHASMTQTLEPHNPSSPPPLPPDEEAALSRAAYVRAAERLSIMLCFLPSRLASSRPPLSSLLTGAAAAAHPPPPRREDLAWYVLSFPLACYGPVLEMMEAGGDPRGLVLLYHFYRAARTLLATEEDAWWCGRRAVVMEELVGRELRARGLGDHMGLFVAEEGF</sequence>
<dbReference type="GO" id="GO:0001228">
    <property type="term" value="F:DNA-binding transcription activator activity, RNA polymerase II-specific"/>
    <property type="evidence" value="ECO:0007669"/>
    <property type="project" value="TreeGrafter"/>
</dbReference>
<evidence type="ECO:0000256" key="1">
    <source>
        <dbReference type="ARBA" id="ARBA00023242"/>
    </source>
</evidence>
<evidence type="ECO:0000313" key="3">
    <source>
        <dbReference type="EMBL" id="KAJ9136711.1"/>
    </source>
</evidence>
<dbReference type="Proteomes" id="UP001174694">
    <property type="component" value="Unassembled WGS sequence"/>
</dbReference>
<dbReference type="PROSITE" id="PS00463">
    <property type="entry name" value="ZN2_CY6_FUNGAL_1"/>
    <property type="match status" value="1"/>
</dbReference>
<dbReference type="GO" id="GO:0008270">
    <property type="term" value="F:zinc ion binding"/>
    <property type="evidence" value="ECO:0007669"/>
    <property type="project" value="InterPro"/>
</dbReference>
<keyword evidence="1" id="KW-0539">Nucleus</keyword>
<dbReference type="AlphaFoldDB" id="A0AA38VER2"/>
<feature type="domain" description="Zn(2)-C6 fungal-type" evidence="2">
    <location>
        <begin position="47"/>
        <end position="74"/>
    </location>
</feature>
<accession>A0AA38VER2</accession>
<dbReference type="PANTHER" id="PTHR47784:SF5">
    <property type="entry name" value="STEROL UPTAKE CONTROL PROTEIN 2"/>
    <property type="match status" value="1"/>
</dbReference>
<protein>
    <recommendedName>
        <fullName evidence="2">Zn(2)-C6 fungal-type domain-containing protein</fullName>
    </recommendedName>
</protein>
<keyword evidence="4" id="KW-1185">Reference proteome</keyword>
<evidence type="ECO:0000313" key="4">
    <source>
        <dbReference type="Proteomes" id="UP001174694"/>
    </source>
</evidence>